<dbReference type="EMBL" id="OCSU01000003">
    <property type="protein sequence ID" value="SOE89366.1"/>
    <property type="molecule type" value="Genomic_DNA"/>
</dbReference>
<reference evidence="1 2" key="1">
    <citation type="submission" date="2017-09" db="EMBL/GenBank/DDBJ databases">
        <authorList>
            <person name="Varghese N."/>
            <person name="Submissions S."/>
        </authorList>
    </citation>
    <scope>NUCLEOTIDE SEQUENCE [LARGE SCALE GENOMIC DNA]</scope>
    <source>
        <strain evidence="1 2">OK806</strain>
    </source>
</reference>
<evidence type="ECO:0000313" key="2">
    <source>
        <dbReference type="Proteomes" id="UP000219522"/>
    </source>
</evidence>
<sequence>MNRTYPYHGFEVEVGVEAGFHWRKGASMSNYGYIAIVRIIKAGAPLAHFTPLRLGESGGAAFSTEGAAIMGGYSAGRRLVDDLLQGEST</sequence>
<keyword evidence="2" id="KW-1185">Reference proteome</keyword>
<dbReference type="OrthoDB" id="9026016at2"/>
<name>A0A7Z7IEG7_9BURK</name>
<organism evidence="1 2">
    <name type="scientific">Caballeronia arationis</name>
    <dbReference type="NCBI Taxonomy" id="1777142"/>
    <lineage>
        <taxon>Bacteria</taxon>
        <taxon>Pseudomonadati</taxon>
        <taxon>Pseudomonadota</taxon>
        <taxon>Betaproteobacteria</taxon>
        <taxon>Burkholderiales</taxon>
        <taxon>Burkholderiaceae</taxon>
        <taxon>Caballeronia</taxon>
    </lineage>
</organism>
<dbReference type="Proteomes" id="UP000219522">
    <property type="component" value="Unassembled WGS sequence"/>
</dbReference>
<dbReference type="RefSeq" id="WP_062641625.1">
    <property type="nucleotide sequence ID" value="NZ_FCOG02000114.1"/>
</dbReference>
<evidence type="ECO:0000313" key="1">
    <source>
        <dbReference type="EMBL" id="SOE89366.1"/>
    </source>
</evidence>
<comment type="caution">
    <text evidence="1">The sequence shown here is derived from an EMBL/GenBank/DDBJ whole genome shotgun (WGS) entry which is preliminary data.</text>
</comment>
<accession>A0A7Z7IEG7</accession>
<protein>
    <submittedName>
        <fullName evidence="1">Uncharacterized protein</fullName>
    </submittedName>
</protein>
<gene>
    <name evidence="1" type="ORF">SAMN05446927_7963</name>
</gene>
<dbReference type="AlphaFoldDB" id="A0A7Z7IEG7"/>
<proteinExistence type="predicted"/>